<dbReference type="EMBL" id="CAJVPL010007080">
    <property type="protein sequence ID" value="CAG8667662.1"/>
    <property type="molecule type" value="Genomic_DNA"/>
</dbReference>
<name>A0A9N9EDJ1_9GLOM</name>
<dbReference type="Proteomes" id="UP000789831">
    <property type="component" value="Unassembled WGS sequence"/>
</dbReference>
<protein>
    <submittedName>
        <fullName evidence="2">9719_t:CDS:1</fullName>
    </submittedName>
</protein>
<proteinExistence type="predicted"/>
<evidence type="ECO:0000313" key="3">
    <source>
        <dbReference type="Proteomes" id="UP000789831"/>
    </source>
</evidence>
<dbReference type="AlphaFoldDB" id="A0A9N9EDJ1"/>
<accession>A0A9N9EDJ1</accession>
<reference evidence="2" key="1">
    <citation type="submission" date="2021-06" db="EMBL/GenBank/DDBJ databases">
        <authorList>
            <person name="Kallberg Y."/>
            <person name="Tangrot J."/>
            <person name="Rosling A."/>
        </authorList>
    </citation>
    <scope>NUCLEOTIDE SEQUENCE</scope>
    <source>
        <strain evidence="2">MT106</strain>
    </source>
</reference>
<sequence length="395" mass="45944">FNHTDNITFSSNTSDKENSNLGEPSKDHAGIHLNEFTQFIVEYIGSENKEDFEVAVFFDNEETLNSLDQISKRLREELSDGDGYKWIQSSVLNDFKNSNRKRMIRYDCNGQLIIHINKLLKRAHIQVKHSFLHDHPSLSAEVSTEILEEIKENCHLDPLQLRSHLSVHFDLKDITAKQIYYWWSKSNQAKYQKHKDPVQSAIILLQEIYTEKGCKLLMSTASTTLTTIAFTTPNLNVLLKVKEIHIDATYKTAKGSFELYGIIGQYQGSANLENRLMYNEFHRNQDYPFWTREYQYNASKPDSSGQGSTIQEIYSDNDKDSDISKGELEVILQKVERLVQHTREEHTHGNTKHVKALLKGLKRACDMMEDIDKSQRKRIRERTWEDAKPHTLYLN</sequence>
<gene>
    <name evidence="2" type="ORF">AGERDE_LOCUS12111</name>
</gene>
<organism evidence="2 3">
    <name type="scientific">Ambispora gerdemannii</name>
    <dbReference type="NCBI Taxonomy" id="144530"/>
    <lineage>
        <taxon>Eukaryota</taxon>
        <taxon>Fungi</taxon>
        <taxon>Fungi incertae sedis</taxon>
        <taxon>Mucoromycota</taxon>
        <taxon>Glomeromycotina</taxon>
        <taxon>Glomeromycetes</taxon>
        <taxon>Archaeosporales</taxon>
        <taxon>Ambisporaceae</taxon>
        <taxon>Ambispora</taxon>
    </lineage>
</organism>
<keyword evidence="3" id="KW-1185">Reference proteome</keyword>
<feature type="non-terminal residue" evidence="2">
    <location>
        <position position="1"/>
    </location>
</feature>
<dbReference type="OrthoDB" id="2407075at2759"/>
<feature type="region of interest" description="Disordered" evidence="1">
    <location>
        <begin position="1"/>
        <end position="27"/>
    </location>
</feature>
<evidence type="ECO:0000313" key="2">
    <source>
        <dbReference type="EMBL" id="CAG8667662.1"/>
    </source>
</evidence>
<comment type="caution">
    <text evidence="2">The sequence shown here is derived from an EMBL/GenBank/DDBJ whole genome shotgun (WGS) entry which is preliminary data.</text>
</comment>
<evidence type="ECO:0000256" key="1">
    <source>
        <dbReference type="SAM" id="MobiDB-lite"/>
    </source>
</evidence>
<feature type="compositionally biased region" description="Polar residues" evidence="1">
    <location>
        <begin position="1"/>
        <end position="13"/>
    </location>
</feature>
<feature type="compositionally biased region" description="Basic and acidic residues" evidence="1">
    <location>
        <begin position="14"/>
        <end position="27"/>
    </location>
</feature>